<feature type="non-terminal residue" evidence="2">
    <location>
        <position position="1"/>
    </location>
</feature>
<evidence type="ECO:0000313" key="3">
    <source>
        <dbReference type="Proteomes" id="UP000685013"/>
    </source>
</evidence>
<accession>A0AAV6NF93</accession>
<evidence type="ECO:0000256" key="1">
    <source>
        <dbReference type="SAM" id="MobiDB-lite"/>
    </source>
</evidence>
<keyword evidence="3" id="KW-1185">Reference proteome</keyword>
<organism evidence="2 3">
    <name type="scientific">Cucurbita argyrosperma subsp. sororia</name>
    <dbReference type="NCBI Taxonomy" id="37648"/>
    <lineage>
        <taxon>Eukaryota</taxon>
        <taxon>Viridiplantae</taxon>
        <taxon>Streptophyta</taxon>
        <taxon>Embryophyta</taxon>
        <taxon>Tracheophyta</taxon>
        <taxon>Spermatophyta</taxon>
        <taxon>Magnoliopsida</taxon>
        <taxon>eudicotyledons</taxon>
        <taxon>Gunneridae</taxon>
        <taxon>Pentapetalae</taxon>
        <taxon>rosids</taxon>
        <taxon>fabids</taxon>
        <taxon>Cucurbitales</taxon>
        <taxon>Cucurbitaceae</taxon>
        <taxon>Cucurbiteae</taxon>
        <taxon>Cucurbita</taxon>
    </lineage>
</organism>
<comment type="caution">
    <text evidence="2">The sequence shown here is derived from an EMBL/GenBank/DDBJ whole genome shotgun (WGS) entry which is preliminary data.</text>
</comment>
<proteinExistence type="predicted"/>
<reference evidence="2 3" key="1">
    <citation type="journal article" date="2021" name="Hortic Res">
        <title>The domestication of Cucurbita argyrosperma as revealed by the genome of its wild relative.</title>
        <authorList>
            <person name="Barrera-Redondo J."/>
            <person name="Sanchez-de la Vega G."/>
            <person name="Aguirre-Liguori J.A."/>
            <person name="Castellanos-Morales G."/>
            <person name="Gutierrez-Guerrero Y.T."/>
            <person name="Aguirre-Dugua X."/>
            <person name="Aguirre-Planter E."/>
            <person name="Tenaillon M.I."/>
            <person name="Lira-Saade R."/>
            <person name="Eguiarte L.E."/>
        </authorList>
    </citation>
    <scope>NUCLEOTIDE SEQUENCE [LARGE SCALE GENOMIC DNA]</scope>
    <source>
        <strain evidence="2">JBR-2021</strain>
    </source>
</reference>
<feature type="compositionally biased region" description="Low complexity" evidence="1">
    <location>
        <begin position="20"/>
        <end position="35"/>
    </location>
</feature>
<feature type="region of interest" description="Disordered" evidence="1">
    <location>
        <begin position="1"/>
        <end position="47"/>
    </location>
</feature>
<sequence length="133" mass="14362">MSSLPPGQRYFSLPRPTPTSASSQIPPPAVAAAAPIPKPAKSSHHQLSKAMNIRGESVGVVMRINESCEGMEIMKNMKKKKGSEGNYDDGKKKIMIMAMNGNFQGVNNSLLFNSSFTQGDAGLHFMISKHISI</sequence>
<dbReference type="AlphaFoldDB" id="A0AAV6NF93"/>
<name>A0AAV6NF93_9ROSI</name>
<protein>
    <submittedName>
        <fullName evidence="2">Uncharacterized protein</fullName>
    </submittedName>
</protein>
<dbReference type="EMBL" id="JAGKQH010000006">
    <property type="protein sequence ID" value="KAG6597057.1"/>
    <property type="molecule type" value="Genomic_DNA"/>
</dbReference>
<evidence type="ECO:0000313" key="2">
    <source>
        <dbReference type="EMBL" id="KAG6597057.1"/>
    </source>
</evidence>
<gene>
    <name evidence="2" type="ORF">SDJN03_10237</name>
</gene>
<dbReference type="Proteomes" id="UP000685013">
    <property type="component" value="Chromosome 6"/>
</dbReference>